<dbReference type="RefSeq" id="WP_230502143.1">
    <property type="nucleotide sequence ID" value="NZ_CAKJTJ010000016.1"/>
</dbReference>
<name>A0ABM8YQE0_9BACI</name>
<organism evidence="3 4">
    <name type="scientific">Sutcliffiella rhizosphaerae</name>
    <dbReference type="NCBI Taxonomy" id="2880967"/>
    <lineage>
        <taxon>Bacteria</taxon>
        <taxon>Bacillati</taxon>
        <taxon>Bacillota</taxon>
        <taxon>Bacilli</taxon>
        <taxon>Bacillales</taxon>
        <taxon>Bacillaceae</taxon>
        <taxon>Sutcliffiella</taxon>
    </lineage>
</organism>
<keyword evidence="2" id="KW-1133">Transmembrane helix</keyword>
<evidence type="ECO:0000256" key="1">
    <source>
        <dbReference type="SAM" id="Coils"/>
    </source>
</evidence>
<dbReference type="EMBL" id="CAKJTJ010000016">
    <property type="protein sequence ID" value="CAG9622035.1"/>
    <property type="molecule type" value="Genomic_DNA"/>
</dbReference>
<feature type="coiled-coil region" evidence="1">
    <location>
        <begin position="146"/>
        <end position="190"/>
    </location>
</feature>
<evidence type="ECO:0000313" key="3">
    <source>
        <dbReference type="EMBL" id="CAG9622035.1"/>
    </source>
</evidence>
<gene>
    <name evidence="3" type="ORF">BACCIP111883_02826</name>
</gene>
<evidence type="ECO:0000313" key="4">
    <source>
        <dbReference type="Proteomes" id="UP000789833"/>
    </source>
</evidence>
<keyword evidence="4" id="KW-1185">Reference proteome</keyword>
<dbReference type="Proteomes" id="UP000789833">
    <property type="component" value="Unassembled WGS sequence"/>
</dbReference>
<dbReference type="InterPro" id="IPR009057">
    <property type="entry name" value="Homeodomain-like_sf"/>
</dbReference>
<keyword evidence="2" id="KW-0812">Transmembrane</keyword>
<evidence type="ECO:0008006" key="5">
    <source>
        <dbReference type="Google" id="ProtNLM"/>
    </source>
</evidence>
<comment type="caution">
    <text evidence="3">The sequence shown here is derived from an EMBL/GenBank/DDBJ whole genome shotgun (WGS) entry which is preliminary data.</text>
</comment>
<keyword evidence="1" id="KW-0175">Coiled coil</keyword>
<keyword evidence="2" id="KW-0472">Membrane</keyword>
<dbReference type="Pfam" id="PF01527">
    <property type="entry name" value="HTH_Tnp_1"/>
    <property type="match status" value="1"/>
</dbReference>
<dbReference type="Gene3D" id="1.10.10.60">
    <property type="entry name" value="Homeodomain-like"/>
    <property type="match status" value="1"/>
</dbReference>
<proteinExistence type="predicted"/>
<evidence type="ECO:0000256" key="2">
    <source>
        <dbReference type="SAM" id="Phobius"/>
    </source>
</evidence>
<dbReference type="SUPFAM" id="SSF46689">
    <property type="entry name" value="Homeodomain-like"/>
    <property type="match status" value="1"/>
</dbReference>
<sequence>MLLLGEFGQRIPLVFIVAGFGLNNGDSELIMTHSGFIIGYVGFNIWHFGFIPHQSQHIMRSPTAFESSIKNGHRDWRHDLIITIYKKDVLNMTKKKSYSPEFREYVVKQIVLDGHKIVDVSQKLDIPYDTLQKWVYHFRKKQKEAAQQAQNQLLTATEYKEMYEAEKRDKLELQEEIDILKKAMHIFTQEKK</sequence>
<dbReference type="InterPro" id="IPR002514">
    <property type="entry name" value="Transposase_8"/>
</dbReference>
<reference evidence="3 4" key="1">
    <citation type="submission" date="2021-10" db="EMBL/GenBank/DDBJ databases">
        <authorList>
            <person name="Criscuolo A."/>
        </authorList>
    </citation>
    <scope>NUCLEOTIDE SEQUENCE [LARGE SCALE GENOMIC DNA]</scope>
    <source>
        <strain evidence="4">CIP 111883</strain>
    </source>
</reference>
<protein>
    <recommendedName>
        <fullName evidence="5">Transposase</fullName>
    </recommendedName>
</protein>
<feature type="transmembrane region" description="Helical" evidence="2">
    <location>
        <begin position="30"/>
        <end position="51"/>
    </location>
</feature>
<accession>A0ABM8YQE0</accession>